<dbReference type="InParanoid" id="W4K5K1"/>
<evidence type="ECO:0000313" key="3">
    <source>
        <dbReference type="Proteomes" id="UP000030671"/>
    </source>
</evidence>
<dbReference type="Proteomes" id="UP000030671">
    <property type="component" value="Unassembled WGS sequence"/>
</dbReference>
<evidence type="ECO:0000313" key="2">
    <source>
        <dbReference type="EMBL" id="ETW81039.1"/>
    </source>
</evidence>
<name>W4K5K1_HETIT</name>
<dbReference type="OrthoDB" id="3018737at2759"/>
<evidence type="ECO:0000256" key="1">
    <source>
        <dbReference type="SAM" id="MobiDB-lite"/>
    </source>
</evidence>
<dbReference type="EMBL" id="KI925459">
    <property type="protein sequence ID" value="ETW81039.1"/>
    <property type="molecule type" value="Genomic_DNA"/>
</dbReference>
<dbReference type="KEGG" id="hir:HETIRDRAFT_102095"/>
<feature type="region of interest" description="Disordered" evidence="1">
    <location>
        <begin position="145"/>
        <end position="168"/>
    </location>
</feature>
<feature type="compositionally biased region" description="Pro residues" evidence="1">
    <location>
        <begin position="87"/>
        <end position="98"/>
    </location>
</feature>
<protein>
    <submittedName>
        <fullName evidence="2">Uncharacterized protein</fullName>
    </submittedName>
</protein>
<dbReference type="AlphaFoldDB" id="W4K5K1"/>
<accession>W4K5K1</accession>
<organism evidence="2 3">
    <name type="scientific">Heterobasidion irregulare (strain TC 32-1)</name>
    <dbReference type="NCBI Taxonomy" id="747525"/>
    <lineage>
        <taxon>Eukaryota</taxon>
        <taxon>Fungi</taxon>
        <taxon>Dikarya</taxon>
        <taxon>Basidiomycota</taxon>
        <taxon>Agaricomycotina</taxon>
        <taxon>Agaricomycetes</taxon>
        <taxon>Russulales</taxon>
        <taxon>Bondarzewiaceae</taxon>
        <taxon>Heterobasidion</taxon>
        <taxon>Heterobasidion annosum species complex</taxon>
    </lineage>
</organism>
<dbReference type="HOGENOM" id="CLU_1586696_0_0_1"/>
<dbReference type="RefSeq" id="XP_009547719.1">
    <property type="nucleotide sequence ID" value="XM_009549424.1"/>
</dbReference>
<feature type="compositionally biased region" description="Basic and acidic residues" evidence="1">
    <location>
        <begin position="145"/>
        <end position="156"/>
    </location>
</feature>
<feature type="region of interest" description="Disordered" evidence="1">
    <location>
        <begin position="77"/>
        <end position="98"/>
    </location>
</feature>
<sequence>MTGPLLRFDFPSSPLLSSSSSETVFSSAVLNRMPTLPLPHSAALGSTTSLSTALTEFSLRTPIHLVRAVPHITITRPASDRWEDKPLPPLPSPSPAPKGIPFNLVMSVLEFLERNDRDMASELQRVRRNIQEAEREISEWKQERRLRDAEFADRQRGCGGRSASSAGH</sequence>
<reference evidence="2 3" key="1">
    <citation type="journal article" date="2012" name="New Phytol.">
        <title>Insight into trade-off between wood decay and parasitism from the genome of a fungal forest pathogen.</title>
        <authorList>
            <person name="Olson A."/>
            <person name="Aerts A."/>
            <person name="Asiegbu F."/>
            <person name="Belbahri L."/>
            <person name="Bouzid O."/>
            <person name="Broberg A."/>
            <person name="Canback B."/>
            <person name="Coutinho P.M."/>
            <person name="Cullen D."/>
            <person name="Dalman K."/>
            <person name="Deflorio G."/>
            <person name="van Diepen L.T."/>
            <person name="Dunand C."/>
            <person name="Duplessis S."/>
            <person name="Durling M."/>
            <person name="Gonthier P."/>
            <person name="Grimwood J."/>
            <person name="Fossdal C.G."/>
            <person name="Hansson D."/>
            <person name="Henrissat B."/>
            <person name="Hietala A."/>
            <person name="Himmelstrand K."/>
            <person name="Hoffmeister D."/>
            <person name="Hogberg N."/>
            <person name="James T.Y."/>
            <person name="Karlsson M."/>
            <person name="Kohler A."/>
            <person name="Kues U."/>
            <person name="Lee Y.H."/>
            <person name="Lin Y.C."/>
            <person name="Lind M."/>
            <person name="Lindquist E."/>
            <person name="Lombard V."/>
            <person name="Lucas S."/>
            <person name="Lunden K."/>
            <person name="Morin E."/>
            <person name="Murat C."/>
            <person name="Park J."/>
            <person name="Raffaello T."/>
            <person name="Rouze P."/>
            <person name="Salamov A."/>
            <person name="Schmutz J."/>
            <person name="Solheim H."/>
            <person name="Stahlberg J."/>
            <person name="Velez H."/>
            <person name="de Vries R.P."/>
            <person name="Wiebenga A."/>
            <person name="Woodward S."/>
            <person name="Yakovlev I."/>
            <person name="Garbelotto M."/>
            <person name="Martin F."/>
            <person name="Grigoriev I.V."/>
            <person name="Stenlid J."/>
        </authorList>
    </citation>
    <scope>NUCLEOTIDE SEQUENCE [LARGE SCALE GENOMIC DNA]</scope>
    <source>
        <strain evidence="2 3">TC 32-1</strain>
    </source>
</reference>
<keyword evidence="3" id="KW-1185">Reference proteome</keyword>
<gene>
    <name evidence="2" type="ORF">HETIRDRAFT_102095</name>
</gene>
<proteinExistence type="predicted"/>
<dbReference type="GeneID" id="20665823"/>